<dbReference type="Gene3D" id="3.40.50.880">
    <property type="match status" value="1"/>
</dbReference>
<proteinExistence type="predicted"/>
<evidence type="ECO:0000313" key="2">
    <source>
        <dbReference type="EMBL" id="MEQ2466421.1"/>
    </source>
</evidence>
<dbReference type="Proteomes" id="UP001465426">
    <property type="component" value="Unassembled WGS sequence"/>
</dbReference>
<feature type="domain" description="ThuA-like" evidence="1">
    <location>
        <begin position="20"/>
        <end position="179"/>
    </location>
</feature>
<name>A0ABV1EZB7_9BACI</name>
<reference evidence="2 3" key="1">
    <citation type="submission" date="2024-03" db="EMBL/GenBank/DDBJ databases">
        <title>Human intestinal bacterial collection.</title>
        <authorList>
            <person name="Pauvert C."/>
            <person name="Hitch T.C.A."/>
            <person name="Clavel T."/>
        </authorList>
    </citation>
    <scope>NUCLEOTIDE SEQUENCE [LARGE SCALE GENOMIC DNA]</scope>
    <source>
        <strain evidence="2 3">CLA-SR-H024</strain>
    </source>
</reference>
<organism evidence="2 3">
    <name type="scientific">Niallia hominis</name>
    <dbReference type="NCBI Taxonomy" id="3133173"/>
    <lineage>
        <taxon>Bacteria</taxon>
        <taxon>Bacillati</taxon>
        <taxon>Bacillota</taxon>
        <taxon>Bacilli</taxon>
        <taxon>Bacillales</taxon>
        <taxon>Bacillaceae</taxon>
        <taxon>Niallia</taxon>
    </lineage>
</organism>
<evidence type="ECO:0000259" key="1">
    <source>
        <dbReference type="Pfam" id="PF06283"/>
    </source>
</evidence>
<evidence type="ECO:0000313" key="3">
    <source>
        <dbReference type="Proteomes" id="UP001465426"/>
    </source>
</evidence>
<dbReference type="SUPFAM" id="SSF52317">
    <property type="entry name" value="Class I glutamine amidotransferase-like"/>
    <property type="match status" value="1"/>
</dbReference>
<protein>
    <submittedName>
        <fullName evidence="2">ThuA domain-containing protein</fullName>
    </submittedName>
</protein>
<dbReference type="RefSeq" id="WP_349204900.1">
    <property type="nucleotide sequence ID" value="NZ_JBBMFN010000027.1"/>
</dbReference>
<dbReference type="InterPro" id="IPR029062">
    <property type="entry name" value="Class_I_gatase-like"/>
</dbReference>
<comment type="caution">
    <text evidence="2">The sequence shown here is derived from an EMBL/GenBank/DDBJ whole genome shotgun (WGS) entry which is preliminary data.</text>
</comment>
<dbReference type="Pfam" id="PF06283">
    <property type="entry name" value="ThuA"/>
    <property type="match status" value="1"/>
</dbReference>
<sequence length="182" mass="20632">MELATCNPNRLLEKLAGKPDVVVLFSENRINPADHPVDTWMTEEIADAITQYVENGGRWLAWHSGLASYAINGKYTQMLRGYFKYHPKQHQLVRYTNTKDNEILSDNISLDLLDEHYFVHCDLAQTTVFLQANSVDGQSIAGWYHTYGNGKVCCLTPAHNKEGLLDPGFMNILEKCLVWISA</sequence>
<accession>A0ABV1EZB7</accession>
<dbReference type="EMBL" id="JBBMFN010000027">
    <property type="protein sequence ID" value="MEQ2466421.1"/>
    <property type="molecule type" value="Genomic_DNA"/>
</dbReference>
<keyword evidence="3" id="KW-1185">Reference proteome</keyword>
<gene>
    <name evidence="2" type="ORF">WMO63_12155</name>
</gene>
<dbReference type="InterPro" id="IPR029010">
    <property type="entry name" value="ThuA-like"/>
</dbReference>